<dbReference type="OrthoDB" id="5701987at2"/>
<evidence type="ECO:0000313" key="3">
    <source>
        <dbReference type="EMBL" id="RDD83582.1"/>
    </source>
</evidence>
<evidence type="ECO:0000259" key="2">
    <source>
        <dbReference type="Pfam" id="PF14257"/>
    </source>
</evidence>
<dbReference type="InterPro" id="IPR025645">
    <property type="entry name" value="DUF4349"/>
</dbReference>
<feature type="transmembrane region" description="Helical" evidence="1">
    <location>
        <begin position="228"/>
        <end position="250"/>
    </location>
</feature>
<keyword evidence="1" id="KW-0472">Membrane</keyword>
<evidence type="ECO:0000313" key="4">
    <source>
        <dbReference type="Proteomes" id="UP000253782"/>
    </source>
</evidence>
<keyword evidence="4" id="KW-1185">Reference proteome</keyword>
<organism evidence="3 4">
    <name type="scientific">Dyella tabacisoli</name>
    <dbReference type="NCBI Taxonomy" id="2282381"/>
    <lineage>
        <taxon>Bacteria</taxon>
        <taxon>Pseudomonadati</taxon>
        <taxon>Pseudomonadota</taxon>
        <taxon>Gammaproteobacteria</taxon>
        <taxon>Lysobacterales</taxon>
        <taxon>Rhodanobacteraceae</taxon>
        <taxon>Dyella</taxon>
    </lineage>
</organism>
<keyword evidence="1" id="KW-0812">Transmembrane</keyword>
<dbReference type="PROSITE" id="PS51257">
    <property type="entry name" value="PROKAR_LIPOPROTEIN"/>
    <property type="match status" value="1"/>
</dbReference>
<dbReference type="Proteomes" id="UP000253782">
    <property type="component" value="Unassembled WGS sequence"/>
</dbReference>
<dbReference type="RefSeq" id="WP_114843974.1">
    <property type="nucleotide sequence ID" value="NZ_JBHSPE010000001.1"/>
</dbReference>
<gene>
    <name evidence="3" type="ORF">DVJ77_03120</name>
</gene>
<dbReference type="EMBL" id="QQAH01000001">
    <property type="protein sequence ID" value="RDD83582.1"/>
    <property type="molecule type" value="Genomic_DNA"/>
</dbReference>
<protein>
    <submittedName>
        <fullName evidence="3">DUF4349 domain-containing protein</fullName>
    </submittedName>
</protein>
<evidence type="ECO:0000256" key="1">
    <source>
        <dbReference type="SAM" id="Phobius"/>
    </source>
</evidence>
<dbReference type="AlphaFoldDB" id="A0A369US51"/>
<name>A0A369US51_9GAMM</name>
<reference evidence="3 4" key="1">
    <citation type="submission" date="2018-07" db="EMBL/GenBank/DDBJ databases">
        <title>Dyella tabacisoli L4-6T, whole genome shotgun sequence.</title>
        <authorList>
            <person name="Zhou X.-K."/>
            <person name="Li W.-J."/>
            <person name="Duan Y.-Q."/>
        </authorList>
    </citation>
    <scope>NUCLEOTIDE SEQUENCE [LARGE SCALE GENOMIC DNA]</scope>
    <source>
        <strain evidence="3 4">L4-6</strain>
    </source>
</reference>
<proteinExistence type="predicted"/>
<feature type="domain" description="DUF4349" evidence="2">
    <location>
        <begin position="43"/>
        <end position="247"/>
    </location>
</feature>
<sequence length="258" mass="28447">MYARRVLFMVLLLVFALSGCSKKMEVAPPATLTGEQGKAGAMLAYEHRLSLQLPADAIAPRLAATRSACESAQFGACNVLRIEQSKNRAELVLRIVPAGVEPLVALAAQGGEIGERETSAEDLAQVISDNHREREQLQAHTQHLSELAARRDIAVADLIAISREQANIDSRMQELELGAAVMQHRLDTNKVTLSFTPVGADNRSARVSGSFSRWMDRLTDGIADALDMFGYGLPFLLLAFPLLLLWRWLWRKVVSRRS</sequence>
<comment type="caution">
    <text evidence="3">The sequence shown here is derived from an EMBL/GenBank/DDBJ whole genome shotgun (WGS) entry which is preliminary data.</text>
</comment>
<accession>A0A369US51</accession>
<keyword evidence="1" id="KW-1133">Transmembrane helix</keyword>
<dbReference type="Pfam" id="PF14257">
    <property type="entry name" value="DUF4349"/>
    <property type="match status" value="1"/>
</dbReference>